<evidence type="ECO:0000256" key="9">
    <source>
        <dbReference type="ARBA" id="ARBA00038489"/>
    </source>
</evidence>
<evidence type="ECO:0000256" key="5">
    <source>
        <dbReference type="ARBA" id="ARBA00023002"/>
    </source>
</evidence>
<dbReference type="Proteomes" id="UP001178281">
    <property type="component" value="Unassembled WGS sequence"/>
</dbReference>
<evidence type="ECO:0000256" key="11">
    <source>
        <dbReference type="ARBA" id="ARBA00049091"/>
    </source>
</evidence>
<evidence type="ECO:0000256" key="1">
    <source>
        <dbReference type="ARBA" id="ARBA00003330"/>
    </source>
</evidence>
<evidence type="ECO:0000256" key="8">
    <source>
        <dbReference type="ARBA" id="ARBA00032824"/>
    </source>
</evidence>
<feature type="domain" description="Thioredoxin" evidence="12">
    <location>
        <begin position="1"/>
        <end position="152"/>
    </location>
</feature>
<accession>A0AA90NFP0</accession>
<dbReference type="Pfam" id="PF00578">
    <property type="entry name" value="AhpC-TSA"/>
    <property type="match status" value="1"/>
</dbReference>
<dbReference type="InterPro" id="IPR036249">
    <property type="entry name" value="Thioredoxin-like_sf"/>
</dbReference>
<comment type="catalytic activity">
    <reaction evidence="11">
        <text>a hydroperoxide + [thioredoxin]-dithiol = an alcohol + [thioredoxin]-disulfide + H2O</text>
        <dbReference type="Rhea" id="RHEA:62620"/>
        <dbReference type="Rhea" id="RHEA-COMP:10698"/>
        <dbReference type="Rhea" id="RHEA-COMP:10700"/>
        <dbReference type="ChEBI" id="CHEBI:15377"/>
        <dbReference type="ChEBI" id="CHEBI:29950"/>
        <dbReference type="ChEBI" id="CHEBI:30879"/>
        <dbReference type="ChEBI" id="CHEBI:35924"/>
        <dbReference type="ChEBI" id="CHEBI:50058"/>
        <dbReference type="EC" id="1.11.1.24"/>
    </reaction>
</comment>
<keyword evidence="3" id="KW-0575">Peroxidase</keyword>
<keyword evidence="6" id="KW-1015">Disulfide bond</keyword>
<dbReference type="GO" id="GO:0005737">
    <property type="term" value="C:cytoplasm"/>
    <property type="evidence" value="ECO:0007669"/>
    <property type="project" value="TreeGrafter"/>
</dbReference>
<dbReference type="EMBL" id="JAUTIX010000002">
    <property type="protein sequence ID" value="MDP0397484.1"/>
    <property type="molecule type" value="Genomic_DNA"/>
</dbReference>
<sequence length="157" mass="16959">MRTGGPAPDFALPDHSGTVRTLDELRAGRRAAVFFYLTAGLPVCVAEVGRFRDAATEFERLDTVRIGISMDPLLRTRAFAEVMAPGFPLLTDADGAVAERYGVRRGRYAVAPVRRQSFLIDTDGTILQIVVGELRAVAHVEETLAFLRTLSGPGVSG</sequence>
<keyword evidence="4" id="KW-0049">Antioxidant</keyword>
<dbReference type="InterPro" id="IPR050924">
    <property type="entry name" value="Peroxiredoxin_BCP/PrxQ"/>
</dbReference>
<dbReference type="CDD" id="cd03017">
    <property type="entry name" value="PRX_BCP"/>
    <property type="match status" value="1"/>
</dbReference>
<keyword evidence="5" id="KW-0560">Oxidoreductase</keyword>
<dbReference type="PANTHER" id="PTHR42801">
    <property type="entry name" value="THIOREDOXIN-DEPENDENT PEROXIDE REDUCTASE"/>
    <property type="match status" value="1"/>
</dbReference>
<dbReference type="RefSeq" id="WP_305110681.1">
    <property type="nucleotide sequence ID" value="NZ_JAUTIX010000002.1"/>
</dbReference>
<protein>
    <recommendedName>
        <fullName evidence="2">thioredoxin-dependent peroxiredoxin</fullName>
        <ecNumber evidence="2">1.11.1.24</ecNumber>
    </recommendedName>
    <alternativeName>
        <fullName evidence="10">Bacterioferritin comigratory protein</fullName>
    </alternativeName>
    <alternativeName>
        <fullName evidence="8">Thioredoxin peroxidase</fullName>
    </alternativeName>
</protein>
<evidence type="ECO:0000256" key="2">
    <source>
        <dbReference type="ARBA" id="ARBA00013017"/>
    </source>
</evidence>
<organism evidence="13 14">
    <name type="scientific">Tsukamurella strandjordii</name>
    <dbReference type="NCBI Taxonomy" id="147577"/>
    <lineage>
        <taxon>Bacteria</taxon>
        <taxon>Bacillati</taxon>
        <taxon>Actinomycetota</taxon>
        <taxon>Actinomycetes</taxon>
        <taxon>Mycobacteriales</taxon>
        <taxon>Tsukamurellaceae</taxon>
        <taxon>Tsukamurella</taxon>
    </lineage>
</organism>
<comment type="similarity">
    <text evidence="9">Belongs to the peroxiredoxin family. BCP/PrxQ subfamily.</text>
</comment>
<evidence type="ECO:0000256" key="3">
    <source>
        <dbReference type="ARBA" id="ARBA00022559"/>
    </source>
</evidence>
<dbReference type="GO" id="GO:0045454">
    <property type="term" value="P:cell redox homeostasis"/>
    <property type="evidence" value="ECO:0007669"/>
    <property type="project" value="TreeGrafter"/>
</dbReference>
<evidence type="ECO:0000313" key="14">
    <source>
        <dbReference type="Proteomes" id="UP001178281"/>
    </source>
</evidence>
<dbReference type="GO" id="GO:0034599">
    <property type="term" value="P:cellular response to oxidative stress"/>
    <property type="evidence" value="ECO:0007669"/>
    <property type="project" value="TreeGrafter"/>
</dbReference>
<reference evidence="13" key="1">
    <citation type="submission" date="2023-08" db="EMBL/GenBank/DDBJ databases">
        <title>The draft genome of Tsukamurella strandjordii strain 050030.</title>
        <authorList>
            <person name="Zhao F."/>
            <person name="Feng Y."/>
            <person name="Zong Z."/>
        </authorList>
    </citation>
    <scope>NUCLEOTIDE SEQUENCE</scope>
    <source>
        <strain evidence="13">050030</strain>
    </source>
</reference>
<evidence type="ECO:0000256" key="7">
    <source>
        <dbReference type="ARBA" id="ARBA00023284"/>
    </source>
</evidence>
<dbReference type="GO" id="GO:0008379">
    <property type="term" value="F:thioredoxin peroxidase activity"/>
    <property type="evidence" value="ECO:0007669"/>
    <property type="project" value="TreeGrafter"/>
</dbReference>
<gene>
    <name evidence="13" type="ORF">Q7X28_06045</name>
</gene>
<evidence type="ECO:0000256" key="4">
    <source>
        <dbReference type="ARBA" id="ARBA00022862"/>
    </source>
</evidence>
<evidence type="ECO:0000313" key="13">
    <source>
        <dbReference type="EMBL" id="MDP0397484.1"/>
    </source>
</evidence>
<dbReference type="PROSITE" id="PS51352">
    <property type="entry name" value="THIOREDOXIN_2"/>
    <property type="match status" value="1"/>
</dbReference>
<proteinExistence type="inferred from homology"/>
<keyword evidence="14" id="KW-1185">Reference proteome</keyword>
<evidence type="ECO:0000256" key="6">
    <source>
        <dbReference type="ARBA" id="ARBA00023157"/>
    </source>
</evidence>
<keyword evidence="7" id="KW-0676">Redox-active center</keyword>
<dbReference type="AlphaFoldDB" id="A0AA90NFP0"/>
<evidence type="ECO:0000259" key="12">
    <source>
        <dbReference type="PROSITE" id="PS51352"/>
    </source>
</evidence>
<name>A0AA90NFP0_9ACTN</name>
<dbReference type="PANTHER" id="PTHR42801:SF8">
    <property type="entry name" value="PEROXIREDOXIN RV1608C-RELATED"/>
    <property type="match status" value="1"/>
</dbReference>
<dbReference type="EC" id="1.11.1.24" evidence="2"/>
<dbReference type="Gene3D" id="3.40.30.10">
    <property type="entry name" value="Glutaredoxin"/>
    <property type="match status" value="1"/>
</dbReference>
<comment type="caution">
    <text evidence="13">The sequence shown here is derived from an EMBL/GenBank/DDBJ whole genome shotgun (WGS) entry which is preliminary data.</text>
</comment>
<dbReference type="SUPFAM" id="SSF52833">
    <property type="entry name" value="Thioredoxin-like"/>
    <property type="match status" value="1"/>
</dbReference>
<evidence type="ECO:0000256" key="10">
    <source>
        <dbReference type="ARBA" id="ARBA00041373"/>
    </source>
</evidence>
<comment type="function">
    <text evidence="1">Thiol-specific peroxidase that catalyzes the reduction of hydrogen peroxide and organic hydroperoxides to water and alcohols, respectively. Plays a role in cell protection against oxidative stress by detoxifying peroxides and as sensor of hydrogen peroxide-mediated signaling events.</text>
</comment>
<dbReference type="InterPro" id="IPR000866">
    <property type="entry name" value="AhpC/TSA"/>
</dbReference>
<dbReference type="InterPro" id="IPR013766">
    <property type="entry name" value="Thioredoxin_domain"/>
</dbReference>